<proteinExistence type="predicted"/>
<dbReference type="Pfam" id="PF00085">
    <property type="entry name" value="Thioredoxin"/>
    <property type="match status" value="1"/>
</dbReference>
<dbReference type="PANTHER" id="PTHR45663">
    <property type="entry name" value="GEO12009P1"/>
    <property type="match status" value="1"/>
</dbReference>
<accession>A0A1Q9GAD7</accession>
<dbReference type="GO" id="GO:0015035">
    <property type="term" value="F:protein-disulfide reductase activity"/>
    <property type="evidence" value="ECO:0007669"/>
    <property type="project" value="TreeGrafter"/>
</dbReference>
<feature type="domain" description="Thioredoxin" evidence="1">
    <location>
        <begin position="21"/>
        <end position="143"/>
    </location>
</feature>
<gene>
    <name evidence="2" type="ORF">BIT28_03775</name>
</gene>
<dbReference type="CDD" id="cd02947">
    <property type="entry name" value="TRX_family"/>
    <property type="match status" value="1"/>
</dbReference>
<dbReference type="EMBL" id="MJIL01000095">
    <property type="protein sequence ID" value="OLQ71287.1"/>
    <property type="molecule type" value="Genomic_DNA"/>
</dbReference>
<evidence type="ECO:0000259" key="1">
    <source>
        <dbReference type="PROSITE" id="PS51352"/>
    </source>
</evidence>
<evidence type="ECO:0000313" key="2">
    <source>
        <dbReference type="EMBL" id="OLQ71287.1"/>
    </source>
</evidence>
<dbReference type="NCBIfam" id="NF008229">
    <property type="entry name" value="PRK10996.1"/>
    <property type="match status" value="1"/>
</dbReference>
<comment type="caution">
    <text evidence="2">The sequence shown here is derived from an EMBL/GenBank/DDBJ whole genome shotgun (WGS) entry which is preliminary data.</text>
</comment>
<dbReference type="STRING" id="1903952.BIT28_03775"/>
<reference evidence="2 3" key="1">
    <citation type="submission" date="2016-09" db="EMBL/GenBank/DDBJ databases">
        <title>Photobacterium proteolyticum sp. nov. a protease producing bacterium isolated from ocean sediments of Laizhou Bay.</title>
        <authorList>
            <person name="Li Y."/>
        </authorList>
    </citation>
    <scope>NUCLEOTIDE SEQUENCE [LARGE SCALE GENOMIC DNA]</scope>
    <source>
        <strain evidence="2 3">13-12</strain>
    </source>
</reference>
<dbReference type="AlphaFoldDB" id="A0A1Q9GAD7"/>
<name>A0A1Q9GAD7_9GAMM</name>
<sequence length="144" mass="16175">MKLISVLCSHCQKSVSISPLSLSNTVLCEHCNKPVLDGKPIEADVGNFDILIKGPKPVVVTFWGANCSPCNSFKPIFEKVASEKKKQLRFLRVNVQRNKALASRYRIRGVPTLMVFKKGKQQSVLNTALRKKEFVDWLDDTLNS</sequence>
<evidence type="ECO:0000313" key="3">
    <source>
        <dbReference type="Proteomes" id="UP000186905"/>
    </source>
</evidence>
<keyword evidence="3" id="KW-1185">Reference proteome</keyword>
<dbReference type="InterPro" id="IPR013766">
    <property type="entry name" value="Thioredoxin_domain"/>
</dbReference>
<dbReference type="Gene3D" id="3.40.30.10">
    <property type="entry name" value="Glutaredoxin"/>
    <property type="match status" value="1"/>
</dbReference>
<dbReference type="RefSeq" id="WP_075767569.1">
    <property type="nucleotide sequence ID" value="NZ_MJIL01000095.1"/>
</dbReference>
<dbReference type="PANTHER" id="PTHR45663:SF40">
    <property type="entry name" value="THIOREDOXIN 2"/>
    <property type="match status" value="1"/>
</dbReference>
<dbReference type="OrthoDB" id="9790390at2"/>
<organism evidence="2 3">
    <name type="scientific">Photobacterium proteolyticum</name>
    <dbReference type="NCBI Taxonomy" id="1903952"/>
    <lineage>
        <taxon>Bacteria</taxon>
        <taxon>Pseudomonadati</taxon>
        <taxon>Pseudomonadota</taxon>
        <taxon>Gammaproteobacteria</taxon>
        <taxon>Vibrionales</taxon>
        <taxon>Vibrionaceae</taxon>
        <taxon>Photobacterium</taxon>
    </lineage>
</organism>
<dbReference type="PROSITE" id="PS51352">
    <property type="entry name" value="THIOREDOXIN_2"/>
    <property type="match status" value="1"/>
</dbReference>
<protein>
    <submittedName>
        <fullName evidence="2">Thiol reductase thioredoxin</fullName>
    </submittedName>
</protein>
<dbReference type="InterPro" id="IPR036249">
    <property type="entry name" value="Thioredoxin-like_sf"/>
</dbReference>
<dbReference type="GO" id="GO:0005829">
    <property type="term" value="C:cytosol"/>
    <property type="evidence" value="ECO:0007669"/>
    <property type="project" value="TreeGrafter"/>
</dbReference>
<dbReference type="SUPFAM" id="SSF52833">
    <property type="entry name" value="Thioredoxin-like"/>
    <property type="match status" value="1"/>
</dbReference>
<dbReference type="Proteomes" id="UP000186905">
    <property type="component" value="Unassembled WGS sequence"/>
</dbReference>